<dbReference type="AlphaFoldDB" id="A0A9Q8W6F1"/>
<evidence type="ECO:0000313" key="2">
    <source>
        <dbReference type="Proteomes" id="UP000830671"/>
    </source>
</evidence>
<gene>
    <name evidence="1" type="ORF">CLUP02_00168</name>
</gene>
<accession>A0A9Q8W6F1</accession>
<dbReference type="Proteomes" id="UP000830671">
    <property type="component" value="Chromosome 1"/>
</dbReference>
<proteinExistence type="predicted"/>
<sequence>MAQSSRLADFAHKPRRLRIRQVGGNVEKAHGFISVACRSPTAAAVPYRNPAGPGPVRDVELQSSVSYQGVTAKHQQPLESWTLYLATSAGSLQETCMEANMEPRNSESSATVSIQVFIGYLRGKTERGKSHGNPGIAGRRHPSSPWVGWDRYAARQDNEAYSLSLLELSSLRPYPMSCLTSQHSVVLPPNTTGDHKLSELGMMTGQLCSPK</sequence>
<dbReference type="EMBL" id="CP019471">
    <property type="protein sequence ID" value="UQC73523.1"/>
    <property type="molecule type" value="Genomic_DNA"/>
</dbReference>
<organism evidence="1 2">
    <name type="scientific">Colletotrichum lupini</name>
    <dbReference type="NCBI Taxonomy" id="145971"/>
    <lineage>
        <taxon>Eukaryota</taxon>
        <taxon>Fungi</taxon>
        <taxon>Dikarya</taxon>
        <taxon>Ascomycota</taxon>
        <taxon>Pezizomycotina</taxon>
        <taxon>Sordariomycetes</taxon>
        <taxon>Hypocreomycetidae</taxon>
        <taxon>Glomerellales</taxon>
        <taxon>Glomerellaceae</taxon>
        <taxon>Colletotrichum</taxon>
        <taxon>Colletotrichum acutatum species complex</taxon>
    </lineage>
</organism>
<evidence type="ECO:0000313" key="1">
    <source>
        <dbReference type="EMBL" id="UQC73523.1"/>
    </source>
</evidence>
<name>A0A9Q8W6F1_9PEZI</name>
<protein>
    <submittedName>
        <fullName evidence="1">Uncharacterized protein</fullName>
    </submittedName>
</protein>
<dbReference type="RefSeq" id="XP_049135177.1">
    <property type="nucleotide sequence ID" value="XM_049279220.1"/>
</dbReference>
<keyword evidence="2" id="KW-1185">Reference proteome</keyword>
<reference evidence="1" key="1">
    <citation type="journal article" date="2021" name="Mol. Plant Microbe Interact.">
        <title>Complete Genome Sequence of the Plant-Pathogenic Fungus Colletotrichum lupini.</title>
        <authorList>
            <person name="Baroncelli R."/>
            <person name="Pensec F."/>
            <person name="Da Lio D."/>
            <person name="Boufleur T."/>
            <person name="Vicente I."/>
            <person name="Sarrocco S."/>
            <person name="Picot A."/>
            <person name="Baraldi E."/>
            <person name="Sukno S."/>
            <person name="Thon M."/>
            <person name="Le Floch G."/>
        </authorList>
    </citation>
    <scope>NUCLEOTIDE SEQUENCE</scope>
    <source>
        <strain evidence="1">IMI 504893</strain>
    </source>
</reference>
<dbReference type="GeneID" id="73334230"/>
<dbReference type="KEGG" id="clup:CLUP02_00168"/>